<dbReference type="Proteomes" id="UP000177025">
    <property type="component" value="Unassembled WGS sequence"/>
</dbReference>
<organism evidence="1 2">
    <name type="scientific">candidate division WOR-3 bacterium RBG_13_43_14</name>
    <dbReference type="NCBI Taxonomy" id="1802590"/>
    <lineage>
        <taxon>Bacteria</taxon>
        <taxon>Bacteria division WOR-3</taxon>
    </lineage>
</organism>
<name>A0A1F4U9G4_UNCW3</name>
<evidence type="ECO:0000313" key="2">
    <source>
        <dbReference type="Proteomes" id="UP000177025"/>
    </source>
</evidence>
<proteinExistence type="predicted"/>
<comment type="caution">
    <text evidence="1">The sequence shown here is derived from an EMBL/GenBank/DDBJ whole genome shotgun (WGS) entry which is preliminary data.</text>
</comment>
<evidence type="ECO:0000313" key="1">
    <source>
        <dbReference type="EMBL" id="OGC41575.1"/>
    </source>
</evidence>
<gene>
    <name evidence="1" type="ORF">A2Y85_01205</name>
</gene>
<protein>
    <submittedName>
        <fullName evidence="1">Uncharacterized protein</fullName>
    </submittedName>
</protein>
<accession>A0A1F4U9G4</accession>
<dbReference type="EMBL" id="MEUM01000102">
    <property type="protein sequence ID" value="OGC41575.1"/>
    <property type="molecule type" value="Genomic_DNA"/>
</dbReference>
<reference evidence="1 2" key="1">
    <citation type="journal article" date="2016" name="Nat. Commun.">
        <title>Thousands of microbial genomes shed light on interconnected biogeochemical processes in an aquifer system.</title>
        <authorList>
            <person name="Anantharaman K."/>
            <person name="Brown C.T."/>
            <person name="Hug L.A."/>
            <person name="Sharon I."/>
            <person name="Castelle C.J."/>
            <person name="Probst A.J."/>
            <person name="Thomas B.C."/>
            <person name="Singh A."/>
            <person name="Wilkins M.J."/>
            <person name="Karaoz U."/>
            <person name="Brodie E.L."/>
            <person name="Williams K.H."/>
            <person name="Hubbard S.S."/>
            <person name="Banfield J.F."/>
        </authorList>
    </citation>
    <scope>NUCLEOTIDE SEQUENCE [LARGE SCALE GENOMIC DNA]</scope>
</reference>
<sequence length="96" mass="11111">MHICALFILTLVGADFTICNYTDHQIYPCPIYANNQYYVFWTDYRSTPIYGLYGTRITVDGTVLDPNGKLQFQDSVFTPRVDYDGSNFMVVWREGC</sequence>
<dbReference type="AlphaFoldDB" id="A0A1F4U9G4"/>